<dbReference type="SUPFAM" id="SSF46689">
    <property type="entry name" value="Homeodomain-like"/>
    <property type="match status" value="1"/>
</dbReference>
<evidence type="ECO:0000259" key="3">
    <source>
        <dbReference type="PROSITE" id="PS50977"/>
    </source>
</evidence>
<name>A0A318KYG3_9FIRM</name>
<feature type="DNA-binding region" description="H-T-H motif" evidence="2">
    <location>
        <begin position="26"/>
        <end position="45"/>
    </location>
</feature>
<dbReference type="Gene3D" id="1.10.357.10">
    <property type="entry name" value="Tetracycline Repressor, domain 2"/>
    <property type="match status" value="1"/>
</dbReference>
<dbReference type="Proteomes" id="UP000247612">
    <property type="component" value="Unassembled WGS sequence"/>
</dbReference>
<dbReference type="PANTHER" id="PTHR43479">
    <property type="entry name" value="ACREF/ENVCD OPERON REPRESSOR-RELATED"/>
    <property type="match status" value="1"/>
</dbReference>
<dbReference type="Pfam" id="PF00440">
    <property type="entry name" value="TetR_N"/>
    <property type="match status" value="1"/>
</dbReference>
<evidence type="ECO:0000313" key="5">
    <source>
        <dbReference type="Proteomes" id="UP000247612"/>
    </source>
</evidence>
<dbReference type="InterPro" id="IPR050624">
    <property type="entry name" value="HTH-type_Tx_Regulator"/>
</dbReference>
<dbReference type="InterPro" id="IPR009057">
    <property type="entry name" value="Homeodomain-like_sf"/>
</dbReference>
<dbReference type="RefSeq" id="WP_022936701.1">
    <property type="nucleotide sequence ID" value="NZ_CABKRQ010000001.1"/>
</dbReference>
<sequence>MSQTTKKALAASLKQLLKEKPLDKITVTDLVEDCEVNRQTFYYHFQDIYDLIEWIYVSEAARILGDKKTAATWQQGFQNIFDYLIENSSFVLNTFHSLNREHLERFLYEQTYHLLYDVVDEEAVAYSVSEADKAFIADFYKYGFVGIVLDWISKGMREEPQTIIQRLYVMIHGNITKALHDFEKEH</sequence>
<protein>
    <submittedName>
        <fullName evidence="4">TetR family transcriptional regulator</fullName>
    </submittedName>
</protein>
<keyword evidence="1 2" id="KW-0238">DNA-binding</keyword>
<dbReference type="AlphaFoldDB" id="A0A318KYG3"/>
<dbReference type="PANTHER" id="PTHR43479:SF7">
    <property type="entry name" value="TETR-FAMILY TRANSCRIPTIONAL REGULATOR"/>
    <property type="match status" value="1"/>
</dbReference>
<evidence type="ECO:0000313" key="4">
    <source>
        <dbReference type="EMBL" id="PXX78273.1"/>
    </source>
</evidence>
<gene>
    <name evidence="4" type="ORF">DES51_108201</name>
</gene>
<dbReference type="STRING" id="1034346.GCA_000313565_00397"/>
<organism evidence="4 5">
    <name type="scientific">Dielma fastidiosa</name>
    <dbReference type="NCBI Taxonomy" id="1034346"/>
    <lineage>
        <taxon>Bacteria</taxon>
        <taxon>Bacillati</taxon>
        <taxon>Bacillota</taxon>
        <taxon>Erysipelotrichia</taxon>
        <taxon>Erysipelotrichales</taxon>
        <taxon>Erysipelotrichaceae</taxon>
        <taxon>Dielma</taxon>
    </lineage>
</organism>
<dbReference type="OrthoDB" id="9810250at2"/>
<comment type="caution">
    <text evidence="4">The sequence shown here is derived from an EMBL/GenBank/DDBJ whole genome shotgun (WGS) entry which is preliminary data.</text>
</comment>
<reference evidence="4 5" key="1">
    <citation type="submission" date="2018-05" db="EMBL/GenBank/DDBJ databases">
        <title>Genomic Encyclopedia of Type Strains, Phase IV (KMG-IV): sequencing the most valuable type-strain genomes for metagenomic binning, comparative biology and taxonomic classification.</title>
        <authorList>
            <person name="Goeker M."/>
        </authorList>
    </citation>
    <scope>NUCLEOTIDE SEQUENCE [LARGE SCALE GENOMIC DNA]</scope>
    <source>
        <strain evidence="4 5">JC118</strain>
    </source>
</reference>
<accession>A0A318KYG3</accession>
<evidence type="ECO:0000256" key="2">
    <source>
        <dbReference type="PROSITE-ProRule" id="PRU00335"/>
    </source>
</evidence>
<evidence type="ECO:0000256" key="1">
    <source>
        <dbReference type="ARBA" id="ARBA00023125"/>
    </source>
</evidence>
<dbReference type="InterPro" id="IPR001647">
    <property type="entry name" value="HTH_TetR"/>
</dbReference>
<feature type="domain" description="HTH tetR-type" evidence="3">
    <location>
        <begin position="3"/>
        <end position="63"/>
    </location>
</feature>
<dbReference type="Pfam" id="PF14278">
    <property type="entry name" value="TetR_C_8"/>
    <property type="match status" value="1"/>
</dbReference>
<dbReference type="EMBL" id="QJKH01000008">
    <property type="protein sequence ID" value="PXX78273.1"/>
    <property type="molecule type" value="Genomic_DNA"/>
</dbReference>
<keyword evidence="5" id="KW-1185">Reference proteome</keyword>
<proteinExistence type="predicted"/>
<dbReference type="InterPro" id="IPR039532">
    <property type="entry name" value="TetR_C_Firmicutes"/>
</dbReference>
<dbReference type="PROSITE" id="PS50977">
    <property type="entry name" value="HTH_TETR_2"/>
    <property type="match status" value="1"/>
</dbReference>
<dbReference type="GO" id="GO:0003677">
    <property type="term" value="F:DNA binding"/>
    <property type="evidence" value="ECO:0007669"/>
    <property type="project" value="UniProtKB-UniRule"/>
</dbReference>